<dbReference type="OrthoDB" id="123307at2"/>
<dbReference type="Gene3D" id="1.10.3300.10">
    <property type="entry name" value="Jann2411-like domain"/>
    <property type="match status" value="1"/>
</dbReference>
<evidence type="ECO:0000313" key="3">
    <source>
        <dbReference type="Proteomes" id="UP000287352"/>
    </source>
</evidence>
<dbReference type="Proteomes" id="UP000287352">
    <property type="component" value="Unassembled WGS sequence"/>
</dbReference>
<dbReference type="PANTHER" id="PTHR35525:SF3">
    <property type="entry name" value="BLL6575 PROTEIN"/>
    <property type="match status" value="1"/>
</dbReference>
<sequence length="207" mass="22884">MSVHEMDGPAFEFIGGNLCLDFANTLGGARGSDTQEHLPTYDALVSWSLQAGIITAEQASLLRSGEHDEIEAVLARAHKLREALYGLFSALARREQPVGSDLATLNAELEWALAGGHLIASPDGVAWQWPTEQQGLARMLSRITRSAATLLIAPERQLIRECASPTCSWLFLDNTKNHRRRWCSPTGCGNLAKVRSHRQRRREQEKG</sequence>
<gene>
    <name evidence="2" type="ORF">KTT_54630</name>
</gene>
<dbReference type="PANTHER" id="PTHR35525">
    <property type="entry name" value="BLL6575 PROTEIN"/>
    <property type="match status" value="1"/>
</dbReference>
<protein>
    <recommendedName>
        <fullName evidence="1">Zinc finger CGNR domain-containing protein</fullName>
    </recommendedName>
</protein>
<dbReference type="InterPro" id="IPR021005">
    <property type="entry name" value="Znf_CGNR"/>
</dbReference>
<proteinExistence type="predicted"/>
<accession>A0A402A8U8</accession>
<evidence type="ECO:0000259" key="1">
    <source>
        <dbReference type="Pfam" id="PF11706"/>
    </source>
</evidence>
<dbReference type="InterPro" id="IPR010852">
    <property type="entry name" value="ABATE"/>
</dbReference>
<evidence type="ECO:0000313" key="2">
    <source>
        <dbReference type="EMBL" id="GCE15604.1"/>
    </source>
</evidence>
<dbReference type="EMBL" id="BIFR01000002">
    <property type="protein sequence ID" value="GCE15604.1"/>
    <property type="molecule type" value="Genomic_DNA"/>
</dbReference>
<comment type="caution">
    <text evidence="2">The sequence shown here is derived from an EMBL/GenBank/DDBJ whole genome shotgun (WGS) entry which is preliminary data.</text>
</comment>
<dbReference type="RefSeq" id="WP_126583036.1">
    <property type="nucleotide sequence ID" value="NZ_BIFR01000002.1"/>
</dbReference>
<keyword evidence="3" id="KW-1185">Reference proteome</keyword>
<dbReference type="SUPFAM" id="SSF160904">
    <property type="entry name" value="Jann2411-like"/>
    <property type="match status" value="1"/>
</dbReference>
<dbReference type="InterPro" id="IPR023286">
    <property type="entry name" value="ABATE_dom_sf"/>
</dbReference>
<reference evidence="3" key="1">
    <citation type="submission" date="2018-12" db="EMBL/GenBank/DDBJ databases">
        <title>Tengunoibacter tsumagoiensis gen. nov., sp. nov., Dictyobacter kobayashii sp. nov., D. alpinus sp. nov., and D. joshuensis sp. nov. and description of Dictyobacteraceae fam. nov. within the order Ktedonobacterales isolated from Tengu-no-mugimeshi.</title>
        <authorList>
            <person name="Wang C.M."/>
            <person name="Zheng Y."/>
            <person name="Sakai Y."/>
            <person name="Toyoda A."/>
            <person name="Minakuchi Y."/>
            <person name="Abe K."/>
            <person name="Yokota A."/>
            <person name="Yabe S."/>
        </authorList>
    </citation>
    <scope>NUCLEOTIDE SEQUENCE [LARGE SCALE GENOMIC DNA]</scope>
    <source>
        <strain evidence="3">Uno3</strain>
    </source>
</reference>
<dbReference type="Pfam" id="PF11706">
    <property type="entry name" value="zf-CGNR"/>
    <property type="match status" value="1"/>
</dbReference>
<dbReference type="AlphaFoldDB" id="A0A402A8U8"/>
<dbReference type="Pfam" id="PF07336">
    <property type="entry name" value="ABATE"/>
    <property type="match status" value="1"/>
</dbReference>
<name>A0A402A8U8_9CHLR</name>
<feature type="domain" description="Zinc finger CGNR" evidence="1">
    <location>
        <begin position="159"/>
        <end position="201"/>
    </location>
</feature>
<organism evidence="2 3">
    <name type="scientific">Tengunoibacter tsumagoiensis</name>
    <dbReference type="NCBI Taxonomy" id="2014871"/>
    <lineage>
        <taxon>Bacteria</taxon>
        <taxon>Bacillati</taxon>
        <taxon>Chloroflexota</taxon>
        <taxon>Ktedonobacteria</taxon>
        <taxon>Ktedonobacterales</taxon>
        <taxon>Dictyobacteraceae</taxon>
        <taxon>Tengunoibacter</taxon>
    </lineage>
</organism>